<dbReference type="PANTHER" id="PTHR10656:SF40">
    <property type="entry name" value="INOSITOL 1,4,5-TRISPHOSPHATE RECEPTOR-INTERACTING PROTEIN-LIKE 1"/>
    <property type="match status" value="1"/>
</dbReference>
<feature type="non-terminal residue" evidence="1">
    <location>
        <position position="1"/>
    </location>
</feature>
<dbReference type="PANTHER" id="PTHR10656">
    <property type="entry name" value="CELL FATE DETERMINING PROTEIN MAB21-RELATED"/>
    <property type="match status" value="1"/>
</dbReference>
<evidence type="ECO:0000313" key="2">
    <source>
        <dbReference type="Proteomes" id="UP000554720"/>
    </source>
</evidence>
<keyword evidence="2" id="KW-1185">Reference proteome</keyword>
<feature type="non-terminal residue" evidence="1">
    <location>
        <position position="338"/>
    </location>
</feature>
<evidence type="ECO:0000313" key="1">
    <source>
        <dbReference type="EMBL" id="NXQ62043.1"/>
    </source>
</evidence>
<dbReference type="InterPro" id="IPR026250">
    <property type="entry name" value="ITPRIP-like"/>
</dbReference>
<dbReference type="InterPro" id="IPR024810">
    <property type="entry name" value="MAB21L/cGLR"/>
</dbReference>
<proteinExistence type="predicted"/>
<dbReference type="Proteomes" id="UP000554720">
    <property type="component" value="Unassembled WGS sequence"/>
</dbReference>
<gene>
    <name evidence="1" type="primary">Itpripl1_2</name>
    <name evidence="1" type="ORF">ANTMIN_R06226</name>
</gene>
<accession>A0A7L2EIW3</accession>
<protein>
    <submittedName>
        <fullName evidence="1">IPIL1 protein</fullName>
    </submittedName>
</protein>
<dbReference type="OrthoDB" id="9034619at2759"/>
<sequence>LINNFTSIFRSTLDRTFYPVLEQAIGFGSAFEGWIASRDEGVYRVLLPLTPPAGHTFHLERYIDQQRPGRNFRIRVELECSCPSERPGMNMLCFRHHPDVIRRITQQPSLLELLCTDSYLDVTKTVYWFYVMVRTNWRRLPQSRSWNLELLPSKHFCNLKLTNSQESFQVKVMFGVQRYTSDIFISSRPQGAHTPSTMWPESYGIAETKFMGHMARQVPEDSSHLKCLQLLVGALACDGISIYSIKTIFMHLLNTTPVSQWHTKYFLLQLSDVLGQLRLSLENKYLEHFILGNQRLPEEIRLPPDVQTAYPPNHFYGLRQDPAANSRAMQAYLDLRNR</sequence>
<comment type="caution">
    <text evidence="1">The sequence shown here is derived from an EMBL/GenBank/DDBJ whole genome shotgun (WGS) entry which is preliminary data.</text>
</comment>
<dbReference type="EMBL" id="VWYI01039982">
    <property type="protein sequence ID" value="NXQ62043.1"/>
    <property type="molecule type" value="Genomic_DNA"/>
</dbReference>
<dbReference type="GO" id="GO:0016020">
    <property type="term" value="C:membrane"/>
    <property type="evidence" value="ECO:0007669"/>
    <property type="project" value="TreeGrafter"/>
</dbReference>
<dbReference type="Gene3D" id="1.10.1410.40">
    <property type="match status" value="1"/>
</dbReference>
<name>A0A7L2EIW3_ANTMN</name>
<dbReference type="AlphaFoldDB" id="A0A7L2EIW3"/>
<reference evidence="1 2" key="1">
    <citation type="submission" date="2019-09" db="EMBL/GenBank/DDBJ databases">
        <title>Bird 10,000 Genomes (B10K) Project - Family phase.</title>
        <authorList>
            <person name="Zhang G."/>
        </authorList>
    </citation>
    <scope>NUCLEOTIDE SEQUENCE [LARGE SCALE GENOMIC DNA]</scope>
    <source>
        <strain evidence="1">B10K-DU-011-42</strain>
        <tissue evidence="1">Muscle</tissue>
    </source>
</reference>
<organism evidence="1 2">
    <name type="scientific">Anthoscopus minutus</name>
    <name type="common">Southern penduline-tit</name>
    <dbReference type="NCBI Taxonomy" id="156561"/>
    <lineage>
        <taxon>Eukaryota</taxon>
        <taxon>Metazoa</taxon>
        <taxon>Chordata</taxon>
        <taxon>Craniata</taxon>
        <taxon>Vertebrata</taxon>
        <taxon>Euteleostomi</taxon>
        <taxon>Archelosauria</taxon>
        <taxon>Archosauria</taxon>
        <taxon>Dinosauria</taxon>
        <taxon>Saurischia</taxon>
        <taxon>Theropoda</taxon>
        <taxon>Coelurosauria</taxon>
        <taxon>Aves</taxon>
        <taxon>Neognathae</taxon>
        <taxon>Neoaves</taxon>
        <taxon>Telluraves</taxon>
        <taxon>Australaves</taxon>
        <taxon>Passeriformes</taxon>
        <taxon>Paridae</taxon>
        <taxon>Anthoscopus</taxon>
    </lineage>
</organism>
<dbReference type="PRINTS" id="PR02107">
    <property type="entry name" value="INOS145TPRIP"/>
</dbReference>
<dbReference type="SMART" id="SM01265">
    <property type="entry name" value="Mab-21"/>
    <property type="match status" value="1"/>
</dbReference>